<gene>
    <name evidence="2" type="ORF">RT717_19660</name>
</gene>
<sequence length="98" mass="11782">MERKVVWNKRPSSSLNKALKKISEDSYLQAERVEEAILATLELARQNPERYPPDKFKKENQGSYRAFETHSYRIAYRFTDTQVRVLRIRHVRQEPKPY</sequence>
<protein>
    <submittedName>
        <fullName evidence="2">Type II toxin-antitoxin system RelE/ParE family toxin</fullName>
    </submittedName>
</protein>
<dbReference type="SUPFAM" id="SSF143011">
    <property type="entry name" value="RelE-like"/>
    <property type="match status" value="1"/>
</dbReference>
<dbReference type="Gene3D" id="3.30.2310.20">
    <property type="entry name" value="RelE-like"/>
    <property type="match status" value="1"/>
</dbReference>
<organism evidence="2 3">
    <name type="scientific">Imperialibacter roseus</name>
    <dbReference type="NCBI Taxonomy" id="1324217"/>
    <lineage>
        <taxon>Bacteria</taxon>
        <taxon>Pseudomonadati</taxon>
        <taxon>Bacteroidota</taxon>
        <taxon>Cytophagia</taxon>
        <taxon>Cytophagales</taxon>
        <taxon>Flammeovirgaceae</taxon>
        <taxon>Imperialibacter</taxon>
    </lineage>
</organism>
<dbReference type="Pfam" id="PF05016">
    <property type="entry name" value="ParE_toxin"/>
    <property type="match status" value="1"/>
</dbReference>
<dbReference type="InterPro" id="IPR007712">
    <property type="entry name" value="RelE/ParE_toxin"/>
</dbReference>
<dbReference type="RefSeq" id="WP_317488061.1">
    <property type="nucleotide sequence ID" value="NZ_CP136051.1"/>
</dbReference>
<keyword evidence="1" id="KW-1277">Toxin-antitoxin system</keyword>
<evidence type="ECO:0000313" key="2">
    <source>
        <dbReference type="EMBL" id="WOK05301.1"/>
    </source>
</evidence>
<proteinExistence type="predicted"/>
<dbReference type="Proteomes" id="UP001302349">
    <property type="component" value="Chromosome"/>
</dbReference>
<dbReference type="EMBL" id="CP136051">
    <property type="protein sequence ID" value="WOK05301.1"/>
    <property type="molecule type" value="Genomic_DNA"/>
</dbReference>
<dbReference type="InterPro" id="IPR035093">
    <property type="entry name" value="RelE/ParE_toxin_dom_sf"/>
</dbReference>
<keyword evidence="3" id="KW-1185">Reference proteome</keyword>
<name>A0ABZ0INL8_9BACT</name>
<evidence type="ECO:0000313" key="3">
    <source>
        <dbReference type="Proteomes" id="UP001302349"/>
    </source>
</evidence>
<evidence type="ECO:0000256" key="1">
    <source>
        <dbReference type="ARBA" id="ARBA00022649"/>
    </source>
</evidence>
<accession>A0ABZ0INL8</accession>
<reference evidence="2 3" key="1">
    <citation type="journal article" date="2023" name="Microbiol. Resour. Announc.">
        <title>Complete Genome Sequence of Imperialibacter roseus strain P4T.</title>
        <authorList>
            <person name="Tizabi D.R."/>
            <person name="Bachvaroff T."/>
            <person name="Hill R.T."/>
        </authorList>
    </citation>
    <scope>NUCLEOTIDE SEQUENCE [LARGE SCALE GENOMIC DNA]</scope>
    <source>
        <strain evidence="2 3">P4T</strain>
    </source>
</reference>